<keyword evidence="2" id="KW-1185">Reference proteome</keyword>
<reference evidence="1" key="2">
    <citation type="submission" date="2018-05" db="EMBL/GenBank/DDBJ databases">
        <title>OmerRS3 (Oryza meridionalis Reference Sequence Version 3).</title>
        <authorList>
            <person name="Zhang J."/>
            <person name="Kudrna D."/>
            <person name="Lee S."/>
            <person name="Talag J."/>
            <person name="Welchert J."/>
            <person name="Wing R.A."/>
        </authorList>
    </citation>
    <scope>NUCLEOTIDE SEQUENCE [LARGE SCALE GENOMIC DNA]</scope>
    <source>
        <strain evidence="1">cv. OR44</strain>
    </source>
</reference>
<sequence length="66" mass="7507">MAMMRGAMARKLRMRPPSYRRRWLMLRDDYGVLAIWHSGRRRTGSGGLSNAPAGGRGWWISVGMEA</sequence>
<organism evidence="1">
    <name type="scientific">Oryza meridionalis</name>
    <dbReference type="NCBI Taxonomy" id="40149"/>
    <lineage>
        <taxon>Eukaryota</taxon>
        <taxon>Viridiplantae</taxon>
        <taxon>Streptophyta</taxon>
        <taxon>Embryophyta</taxon>
        <taxon>Tracheophyta</taxon>
        <taxon>Spermatophyta</taxon>
        <taxon>Magnoliopsida</taxon>
        <taxon>Liliopsida</taxon>
        <taxon>Poales</taxon>
        <taxon>Poaceae</taxon>
        <taxon>BOP clade</taxon>
        <taxon>Oryzoideae</taxon>
        <taxon>Oryzeae</taxon>
        <taxon>Oryzinae</taxon>
        <taxon>Oryza</taxon>
    </lineage>
</organism>
<dbReference type="HOGENOM" id="CLU_2835507_0_0_1"/>
<dbReference type="EnsemblPlants" id="OMERI05G00020.1">
    <property type="protein sequence ID" value="OMERI05G00020.1"/>
    <property type="gene ID" value="OMERI05G00020"/>
</dbReference>
<evidence type="ECO:0000313" key="2">
    <source>
        <dbReference type="Proteomes" id="UP000008021"/>
    </source>
</evidence>
<accession>A0A0E0DKP2</accession>
<dbReference type="Gramene" id="OMERI05G00020.1">
    <property type="protein sequence ID" value="OMERI05G00020.1"/>
    <property type="gene ID" value="OMERI05G00020"/>
</dbReference>
<reference evidence="1" key="1">
    <citation type="submission" date="2015-04" db="UniProtKB">
        <authorList>
            <consortium name="EnsemblPlants"/>
        </authorList>
    </citation>
    <scope>IDENTIFICATION</scope>
</reference>
<proteinExistence type="predicted"/>
<name>A0A0E0DKP2_9ORYZ</name>
<dbReference type="Proteomes" id="UP000008021">
    <property type="component" value="Chromosome 5"/>
</dbReference>
<protein>
    <submittedName>
        <fullName evidence="1">Uncharacterized protein</fullName>
    </submittedName>
</protein>
<evidence type="ECO:0000313" key="1">
    <source>
        <dbReference type="EnsemblPlants" id="OMERI05G00020.1"/>
    </source>
</evidence>
<dbReference type="AlphaFoldDB" id="A0A0E0DKP2"/>